<dbReference type="EMBL" id="FRBW01000001">
    <property type="protein sequence ID" value="SHL75519.1"/>
    <property type="molecule type" value="Genomic_DNA"/>
</dbReference>
<proteinExistence type="predicted"/>
<dbReference type="Proteomes" id="UP000186002">
    <property type="component" value="Unassembled WGS sequence"/>
</dbReference>
<evidence type="ECO:0000313" key="3">
    <source>
        <dbReference type="Proteomes" id="UP000186002"/>
    </source>
</evidence>
<name>A0A1M7D8L1_9HYPH</name>
<evidence type="ECO:0000256" key="1">
    <source>
        <dbReference type="SAM" id="MobiDB-lite"/>
    </source>
</evidence>
<feature type="compositionally biased region" description="Basic and acidic residues" evidence="1">
    <location>
        <begin position="86"/>
        <end position="97"/>
    </location>
</feature>
<feature type="region of interest" description="Disordered" evidence="1">
    <location>
        <begin position="75"/>
        <end position="97"/>
    </location>
</feature>
<sequence>MPCLEYKICHRMSFKLNDFAVDLANEFDEVAATARDLAAYASSIGAGGAAVKLRALDRQFARCASLAEDLGEEKFPARQSRHRKKLAEGEKPSSHPKEDVYYLTGREVVSIEDIEVIERFLIACQTDSS</sequence>
<organism evidence="2 3">
    <name type="scientific">Roseibium suaedae</name>
    <dbReference type="NCBI Taxonomy" id="735517"/>
    <lineage>
        <taxon>Bacteria</taxon>
        <taxon>Pseudomonadati</taxon>
        <taxon>Pseudomonadota</taxon>
        <taxon>Alphaproteobacteria</taxon>
        <taxon>Hyphomicrobiales</taxon>
        <taxon>Stappiaceae</taxon>
        <taxon>Roseibium</taxon>
    </lineage>
</organism>
<dbReference type="AlphaFoldDB" id="A0A1M7D8L1"/>
<accession>A0A1M7D8L1</accession>
<gene>
    <name evidence="2" type="ORF">SAMN05444272_1398</name>
</gene>
<protein>
    <submittedName>
        <fullName evidence="2">Uncharacterized protein</fullName>
    </submittedName>
</protein>
<keyword evidence="3" id="KW-1185">Reference proteome</keyword>
<reference evidence="2 3" key="1">
    <citation type="submission" date="2016-11" db="EMBL/GenBank/DDBJ databases">
        <authorList>
            <person name="Jaros S."/>
            <person name="Januszkiewicz K."/>
            <person name="Wedrychowicz H."/>
        </authorList>
    </citation>
    <scope>NUCLEOTIDE SEQUENCE [LARGE SCALE GENOMIC DNA]</scope>
    <source>
        <strain evidence="2 3">DSM 22153</strain>
    </source>
</reference>
<evidence type="ECO:0000313" key="2">
    <source>
        <dbReference type="EMBL" id="SHL75519.1"/>
    </source>
</evidence>